<evidence type="ECO:0000313" key="3">
    <source>
        <dbReference type="EMBL" id="KAF1977491.1"/>
    </source>
</evidence>
<feature type="region of interest" description="Disordered" evidence="1">
    <location>
        <begin position="285"/>
        <end position="326"/>
    </location>
</feature>
<sequence>MSNVNRRGSYPIHSSEYTPSTTTARTNSVAENNATLPTSLRALKDCRVPNGHRRTVVICLDGTGDRFDNDNSNVVHFVSCLKKHTPDQQVTYYQSGIGTYDKGGLKNGIGAALDMAVGSGLGMHIKDAYRFLMQNYREGDRICLFGFSRGAYTVRCLAGMLHKVGLLPASNGAQVNFAYDFYKDDSPEGWKMSAQFKRTFCTNVDVYFIGVWDCVASVGFIPRKLPFSKSLTNSTHYFRHAIALDEHRSKFKVCQWRQQDPDVKKSDTVDKTLAEKSGLGRFYRRQKSSHGMRKTRNGKSVTNGEGHSNPFLDTDPRANGKSLHRSETDIEQEKLAYFEAYEDSHGPRRRIDTDALEVWFMGAHADIGGGAVANEVRHRLSHIPLRWMLRQCFDCNTEILFDTSTLIEQGLDIHALYPVYRPPVQPTCGPPPALLEKYEKNKVPPLRWRRALFSVGEDDVATEIFGKEHRDNHPVALLSESTEDYFDATAPVNDQLAAAKGWWILEIWPVKMRVLARSGIEWEKKVRCNMGRYRAVRETEPKIHWTVQHMVNEGKYTIKGRVNRETVWQVVA</sequence>
<dbReference type="Pfam" id="PF09994">
    <property type="entry name" value="T6SS_Tle1-like_cat"/>
    <property type="match status" value="1"/>
</dbReference>
<feature type="domain" description="T6SS Phospholipase effector Tle1-like catalytic" evidence="2">
    <location>
        <begin position="54"/>
        <end position="391"/>
    </location>
</feature>
<dbReference type="AlphaFoldDB" id="A0A6A5VJT9"/>
<dbReference type="OrthoDB" id="3162439at2759"/>
<feature type="compositionally biased region" description="Basic and acidic residues" evidence="1">
    <location>
        <begin position="314"/>
        <end position="326"/>
    </location>
</feature>
<dbReference type="EMBL" id="ML976663">
    <property type="protein sequence ID" value="KAF1977491.1"/>
    <property type="molecule type" value="Genomic_DNA"/>
</dbReference>
<reference evidence="3" key="1">
    <citation type="journal article" date="2020" name="Stud. Mycol.">
        <title>101 Dothideomycetes genomes: a test case for predicting lifestyles and emergence of pathogens.</title>
        <authorList>
            <person name="Haridas S."/>
            <person name="Albert R."/>
            <person name="Binder M."/>
            <person name="Bloem J."/>
            <person name="Labutti K."/>
            <person name="Salamov A."/>
            <person name="Andreopoulos B."/>
            <person name="Baker S."/>
            <person name="Barry K."/>
            <person name="Bills G."/>
            <person name="Bluhm B."/>
            <person name="Cannon C."/>
            <person name="Castanera R."/>
            <person name="Culley D."/>
            <person name="Daum C."/>
            <person name="Ezra D."/>
            <person name="Gonzalez J."/>
            <person name="Henrissat B."/>
            <person name="Kuo A."/>
            <person name="Liang C."/>
            <person name="Lipzen A."/>
            <person name="Lutzoni F."/>
            <person name="Magnuson J."/>
            <person name="Mondo S."/>
            <person name="Nolan M."/>
            <person name="Ohm R."/>
            <person name="Pangilinan J."/>
            <person name="Park H.-J."/>
            <person name="Ramirez L."/>
            <person name="Alfaro M."/>
            <person name="Sun H."/>
            <person name="Tritt A."/>
            <person name="Yoshinaga Y."/>
            <person name="Zwiers L.-H."/>
            <person name="Turgeon B."/>
            <person name="Goodwin S."/>
            <person name="Spatafora J."/>
            <person name="Crous P."/>
            <person name="Grigoriev I."/>
        </authorList>
    </citation>
    <scope>NUCLEOTIDE SEQUENCE</scope>
    <source>
        <strain evidence="3">CBS 107.79</strain>
    </source>
</reference>
<accession>A0A6A5VJT9</accession>
<evidence type="ECO:0000259" key="2">
    <source>
        <dbReference type="Pfam" id="PF09994"/>
    </source>
</evidence>
<feature type="compositionally biased region" description="Basic residues" evidence="1">
    <location>
        <begin position="285"/>
        <end position="297"/>
    </location>
</feature>
<dbReference type="InterPro" id="IPR018712">
    <property type="entry name" value="Tle1-like_cat"/>
</dbReference>
<gene>
    <name evidence="3" type="ORF">BU23DRAFT_550807</name>
</gene>
<keyword evidence="4" id="KW-1185">Reference proteome</keyword>
<evidence type="ECO:0000256" key="1">
    <source>
        <dbReference type="SAM" id="MobiDB-lite"/>
    </source>
</evidence>
<dbReference type="SUPFAM" id="SSF53474">
    <property type="entry name" value="alpha/beta-Hydrolases"/>
    <property type="match status" value="1"/>
</dbReference>
<dbReference type="PANTHER" id="PTHR33840">
    <property type="match status" value="1"/>
</dbReference>
<dbReference type="Proteomes" id="UP000800036">
    <property type="component" value="Unassembled WGS sequence"/>
</dbReference>
<evidence type="ECO:0000313" key="4">
    <source>
        <dbReference type="Proteomes" id="UP000800036"/>
    </source>
</evidence>
<dbReference type="InterPro" id="IPR029058">
    <property type="entry name" value="AB_hydrolase_fold"/>
</dbReference>
<feature type="region of interest" description="Disordered" evidence="1">
    <location>
        <begin position="1"/>
        <end position="26"/>
    </location>
</feature>
<protein>
    <recommendedName>
        <fullName evidence="2">T6SS Phospholipase effector Tle1-like catalytic domain-containing protein</fullName>
    </recommendedName>
</protein>
<dbReference type="PANTHER" id="PTHR33840:SF1">
    <property type="entry name" value="TLE1 PHOSPHOLIPASE DOMAIN-CONTAINING PROTEIN"/>
    <property type="match status" value="1"/>
</dbReference>
<feature type="compositionally biased region" description="Polar residues" evidence="1">
    <location>
        <begin position="15"/>
        <end position="26"/>
    </location>
</feature>
<organism evidence="3 4">
    <name type="scientific">Bimuria novae-zelandiae CBS 107.79</name>
    <dbReference type="NCBI Taxonomy" id="1447943"/>
    <lineage>
        <taxon>Eukaryota</taxon>
        <taxon>Fungi</taxon>
        <taxon>Dikarya</taxon>
        <taxon>Ascomycota</taxon>
        <taxon>Pezizomycotina</taxon>
        <taxon>Dothideomycetes</taxon>
        <taxon>Pleosporomycetidae</taxon>
        <taxon>Pleosporales</taxon>
        <taxon>Massarineae</taxon>
        <taxon>Didymosphaeriaceae</taxon>
        <taxon>Bimuria</taxon>
    </lineage>
</organism>
<name>A0A6A5VJT9_9PLEO</name>
<proteinExistence type="predicted"/>